<dbReference type="SUPFAM" id="SSF110857">
    <property type="entry name" value="Gamma-glutamyl cyclotransferase-like"/>
    <property type="match status" value="1"/>
</dbReference>
<evidence type="ECO:0000256" key="9">
    <source>
        <dbReference type="ARBA" id="ARBA00030162"/>
    </source>
</evidence>
<accession>A0ABS8BQL8</accession>
<organism evidence="14 15">
    <name type="scientific">Loktanella gaetbuli</name>
    <dbReference type="NCBI Taxonomy" id="2881335"/>
    <lineage>
        <taxon>Bacteria</taxon>
        <taxon>Pseudomonadati</taxon>
        <taxon>Pseudomonadota</taxon>
        <taxon>Alphaproteobacteria</taxon>
        <taxon>Rhodobacterales</taxon>
        <taxon>Roseobacteraceae</taxon>
        <taxon>Loktanella</taxon>
    </lineage>
</organism>
<dbReference type="InterPro" id="IPR004385">
    <property type="entry name" value="NDP_pyrophosphatase"/>
</dbReference>
<dbReference type="EMBL" id="JAJATZ010000001">
    <property type="protein sequence ID" value="MCB5197932.1"/>
    <property type="molecule type" value="Genomic_DNA"/>
</dbReference>
<keyword evidence="5" id="KW-0479">Metal-binding</keyword>
<dbReference type="InterPro" id="IPR036568">
    <property type="entry name" value="GGCT-like_sf"/>
</dbReference>
<dbReference type="RefSeq" id="WP_226746989.1">
    <property type="nucleotide sequence ID" value="NZ_JAJATZ010000001.1"/>
</dbReference>
<keyword evidence="6" id="KW-0378">Hydrolase</keyword>
<evidence type="ECO:0000256" key="4">
    <source>
        <dbReference type="ARBA" id="ARBA00013297"/>
    </source>
</evidence>
<dbReference type="InterPro" id="IPR015797">
    <property type="entry name" value="NUDIX_hydrolase-like_dom_sf"/>
</dbReference>
<dbReference type="InterPro" id="IPR009288">
    <property type="entry name" value="AIG2-like_dom"/>
</dbReference>
<evidence type="ECO:0000256" key="11">
    <source>
        <dbReference type="ARBA" id="ARBA00033056"/>
    </source>
</evidence>
<dbReference type="CDD" id="cd24155">
    <property type="entry name" value="NUDIX_ADPRase"/>
    <property type="match status" value="1"/>
</dbReference>
<dbReference type="CDD" id="cd06661">
    <property type="entry name" value="GGCT_like"/>
    <property type="match status" value="1"/>
</dbReference>
<dbReference type="NCBIfam" id="TIGR00052">
    <property type="entry name" value="nudix-type nucleoside diphosphatase, YffH/AdpP family"/>
    <property type="match status" value="1"/>
</dbReference>
<reference evidence="14" key="1">
    <citation type="submission" date="2021-10" db="EMBL/GenBank/DDBJ databases">
        <title>Loktanella gaetbuli sp. nov., isolated from a tidal flat.</title>
        <authorList>
            <person name="Park S."/>
            <person name="Yoon J.-H."/>
        </authorList>
    </citation>
    <scope>NUCLEOTIDE SEQUENCE</scope>
    <source>
        <strain evidence="14">TSTF-M6</strain>
    </source>
</reference>
<dbReference type="InterPro" id="IPR000086">
    <property type="entry name" value="NUDIX_hydrolase_dom"/>
</dbReference>
<evidence type="ECO:0000256" key="6">
    <source>
        <dbReference type="ARBA" id="ARBA00022801"/>
    </source>
</evidence>
<sequence length="378" mass="40796">MRLFIYGTLLDEALRVAVAGAGGQLVDAVLPGYGVRPLSDSVVPIVQVDPQGTAVGKLWGGISADQAARLALYEGIYDYRLIDVTVTLADGTPAAAQMWVPPQDAAAGDGSWSLAHWQTHYAKASVLAAQELFAMDPLPSLSDLAWQFPMMQKRAWGQVQASQTATPASLRYTPDAGDVAVTHRKAPVGSFFRLQGFGVEHRRFDGGRQGPLPREVFVGIEAVIVLPYDPVTERVVLVEQLRMGALIRNDPNPWILEPVAGMIDAFEEPETAALRETKEEAGLDVTLRKVSGCYPSPGNATDFFHCYVGLADIPDTDQWSGGLAAEHEDLRLHVVSLDRALELVASGEMNVAPGVMLIYWLALHRAALRVEFSGGIAS</sequence>
<evidence type="ECO:0000256" key="10">
    <source>
        <dbReference type="ARBA" id="ARBA00030308"/>
    </source>
</evidence>
<dbReference type="SUPFAM" id="SSF55811">
    <property type="entry name" value="Nudix"/>
    <property type="match status" value="1"/>
</dbReference>
<dbReference type="Pfam" id="PF00293">
    <property type="entry name" value="NUDIX"/>
    <property type="match status" value="1"/>
</dbReference>
<dbReference type="Pfam" id="PF06094">
    <property type="entry name" value="GGACT"/>
    <property type="match status" value="1"/>
</dbReference>
<dbReference type="InterPro" id="IPR013024">
    <property type="entry name" value="GGCT-like"/>
</dbReference>
<dbReference type="PROSITE" id="PS51462">
    <property type="entry name" value="NUDIX"/>
    <property type="match status" value="1"/>
</dbReference>
<proteinExistence type="inferred from homology"/>
<comment type="similarity">
    <text evidence="2">Belongs to the Nudix hydrolase family. NudF subfamily.</text>
</comment>
<keyword evidence="15" id="KW-1185">Reference proteome</keyword>
<dbReference type="Gene3D" id="3.10.490.10">
    <property type="entry name" value="Gamma-glutamyl cyclotransferase-like"/>
    <property type="match status" value="1"/>
</dbReference>
<evidence type="ECO:0000256" key="1">
    <source>
        <dbReference type="ARBA" id="ARBA00001946"/>
    </source>
</evidence>
<evidence type="ECO:0000256" key="7">
    <source>
        <dbReference type="ARBA" id="ARBA00022842"/>
    </source>
</evidence>
<keyword evidence="7" id="KW-0460">Magnesium</keyword>
<evidence type="ECO:0000313" key="14">
    <source>
        <dbReference type="EMBL" id="MCB5197932.1"/>
    </source>
</evidence>
<gene>
    <name evidence="14" type="ORF">LGQ03_01625</name>
</gene>
<evidence type="ECO:0000256" key="12">
    <source>
        <dbReference type="ARBA" id="ARBA00049546"/>
    </source>
</evidence>
<name>A0ABS8BQL8_9RHOB</name>
<dbReference type="InterPro" id="IPR020084">
    <property type="entry name" value="NUDIX_hydrolase_CS"/>
</dbReference>
<comment type="caution">
    <text evidence="14">The sequence shown here is derived from an EMBL/GenBank/DDBJ whole genome shotgun (WGS) entry which is preliminary data.</text>
</comment>
<dbReference type="PROSITE" id="PS00893">
    <property type="entry name" value="NUDIX_BOX"/>
    <property type="match status" value="1"/>
</dbReference>
<comment type="function">
    <text evidence="8">Acts on ADP-mannose and ADP-glucose as well as ADP-ribose. Prevents glycogen biosynthesis. The reaction catalyzed by this enzyme is a limiting step of the gluconeogenic process.</text>
</comment>
<evidence type="ECO:0000259" key="13">
    <source>
        <dbReference type="PROSITE" id="PS51462"/>
    </source>
</evidence>
<evidence type="ECO:0000256" key="8">
    <source>
        <dbReference type="ARBA" id="ARBA00025164"/>
    </source>
</evidence>
<comment type="catalytic activity">
    <reaction evidence="12">
        <text>ADP-D-ribose + H2O = D-ribose 5-phosphate + AMP + 2 H(+)</text>
        <dbReference type="Rhea" id="RHEA:10412"/>
        <dbReference type="ChEBI" id="CHEBI:15377"/>
        <dbReference type="ChEBI" id="CHEBI:15378"/>
        <dbReference type="ChEBI" id="CHEBI:57967"/>
        <dbReference type="ChEBI" id="CHEBI:78346"/>
        <dbReference type="ChEBI" id="CHEBI:456215"/>
        <dbReference type="EC" id="3.6.1.13"/>
    </reaction>
</comment>
<comment type="cofactor">
    <cofactor evidence="1">
        <name>Mg(2+)</name>
        <dbReference type="ChEBI" id="CHEBI:18420"/>
    </cofactor>
</comment>
<protein>
    <recommendedName>
        <fullName evidence="4">ADP-ribose pyrophosphatase</fullName>
        <ecNumber evidence="3">3.6.1.13</ecNumber>
    </recommendedName>
    <alternativeName>
        <fullName evidence="9">ADP-ribose diphosphatase</fullName>
    </alternativeName>
    <alternativeName>
        <fullName evidence="11">ADP-ribose phosphohydrolase</fullName>
    </alternativeName>
    <alternativeName>
        <fullName evidence="10">Adenosine diphosphoribose pyrophosphatase</fullName>
    </alternativeName>
</protein>
<dbReference type="Gene3D" id="3.90.79.10">
    <property type="entry name" value="Nucleoside Triphosphate Pyrophosphohydrolase"/>
    <property type="match status" value="1"/>
</dbReference>
<evidence type="ECO:0000256" key="3">
    <source>
        <dbReference type="ARBA" id="ARBA00012453"/>
    </source>
</evidence>
<dbReference type="EC" id="3.6.1.13" evidence="3"/>
<dbReference type="PANTHER" id="PTHR11839">
    <property type="entry name" value="UDP/ADP-SUGAR PYROPHOSPHATASE"/>
    <property type="match status" value="1"/>
</dbReference>
<dbReference type="Proteomes" id="UP001138961">
    <property type="component" value="Unassembled WGS sequence"/>
</dbReference>
<dbReference type="PANTHER" id="PTHR11839:SF5">
    <property type="entry name" value="ADP-RIBOSE PYROPHOSPHATASE"/>
    <property type="match status" value="1"/>
</dbReference>
<evidence type="ECO:0000256" key="5">
    <source>
        <dbReference type="ARBA" id="ARBA00022723"/>
    </source>
</evidence>
<evidence type="ECO:0000256" key="2">
    <source>
        <dbReference type="ARBA" id="ARBA00007482"/>
    </source>
</evidence>
<feature type="domain" description="Nudix hydrolase" evidence="13">
    <location>
        <begin position="218"/>
        <end position="357"/>
    </location>
</feature>
<evidence type="ECO:0000313" key="15">
    <source>
        <dbReference type="Proteomes" id="UP001138961"/>
    </source>
</evidence>